<keyword evidence="4" id="KW-0802">TPR repeat</keyword>
<keyword evidence="9" id="KW-1185">Reference proteome</keyword>
<dbReference type="EMBL" id="JAKEVZ010000001">
    <property type="protein sequence ID" value="MCF1749615.1"/>
    <property type="molecule type" value="Genomic_DNA"/>
</dbReference>
<dbReference type="InterPro" id="IPR011042">
    <property type="entry name" value="6-blade_b-propeller_TolB-like"/>
</dbReference>
<dbReference type="SUPFAM" id="SSF48452">
    <property type="entry name" value="TPR-like"/>
    <property type="match status" value="1"/>
</dbReference>
<dbReference type="PROSITE" id="PS51257">
    <property type="entry name" value="PROKAR_LIPOPROTEIN"/>
    <property type="match status" value="1"/>
</dbReference>
<dbReference type="InterPro" id="IPR050330">
    <property type="entry name" value="Bact_OuterMem_StrucFunc"/>
</dbReference>
<dbReference type="InterPro" id="IPR011990">
    <property type="entry name" value="TPR-like_helical_dom_sf"/>
</dbReference>
<dbReference type="PANTHER" id="PTHR30329">
    <property type="entry name" value="STATOR ELEMENT OF FLAGELLAR MOTOR COMPLEX"/>
    <property type="match status" value="1"/>
</dbReference>
<evidence type="ECO:0000313" key="9">
    <source>
        <dbReference type="Proteomes" id="UP001201449"/>
    </source>
</evidence>
<dbReference type="Gene3D" id="1.25.40.10">
    <property type="entry name" value="Tetratricopeptide repeat domain"/>
    <property type="match status" value="1"/>
</dbReference>
<dbReference type="Pfam" id="PF13432">
    <property type="entry name" value="TPR_16"/>
    <property type="match status" value="1"/>
</dbReference>
<evidence type="ECO:0000256" key="2">
    <source>
        <dbReference type="ARBA" id="ARBA00023136"/>
    </source>
</evidence>
<dbReference type="Gene3D" id="3.30.1330.60">
    <property type="entry name" value="OmpA-like domain"/>
    <property type="match status" value="1"/>
</dbReference>
<reference evidence="8 9" key="1">
    <citation type="submission" date="2022-01" db="EMBL/GenBank/DDBJ databases">
        <title>Mariniradius saccharolyticus sp. nov., isolated from sediment of a river.</title>
        <authorList>
            <person name="Liu H."/>
        </authorList>
    </citation>
    <scope>NUCLEOTIDE SEQUENCE [LARGE SCALE GENOMIC DNA]</scope>
    <source>
        <strain evidence="8 9">RY-2</strain>
    </source>
</reference>
<evidence type="ECO:0000256" key="6">
    <source>
        <dbReference type="SAM" id="SignalP"/>
    </source>
</evidence>
<dbReference type="PANTHER" id="PTHR30329:SF21">
    <property type="entry name" value="LIPOPROTEIN YIAD-RELATED"/>
    <property type="match status" value="1"/>
</dbReference>
<comment type="caution">
    <text evidence="8">The sequence shown here is derived from an EMBL/GenBank/DDBJ whole genome shotgun (WGS) entry which is preliminary data.</text>
</comment>
<feature type="domain" description="OmpA-like" evidence="7">
    <location>
        <begin position="522"/>
        <end position="640"/>
    </location>
</feature>
<evidence type="ECO:0000256" key="3">
    <source>
        <dbReference type="ARBA" id="ARBA00023237"/>
    </source>
</evidence>
<evidence type="ECO:0000256" key="1">
    <source>
        <dbReference type="ARBA" id="ARBA00004442"/>
    </source>
</evidence>
<dbReference type="InterPro" id="IPR036737">
    <property type="entry name" value="OmpA-like_sf"/>
</dbReference>
<protein>
    <submittedName>
        <fullName evidence="8">OmpA family protein</fullName>
    </submittedName>
</protein>
<keyword evidence="2 5" id="KW-0472">Membrane</keyword>
<accession>A0ABS9BQJ7</accession>
<feature type="repeat" description="TPR" evidence="4">
    <location>
        <begin position="18"/>
        <end position="51"/>
    </location>
</feature>
<dbReference type="PRINTS" id="PR01021">
    <property type="entry name" value="OMPADOMAIN"/>
</dbReference>
<evidence type="ECO:0000313" key="8">
    <source>
        <dbReference type="EMBL" id="MCF1749615.1"/>
    </source>
</evidence>
<dbReference type="SMART" id="SM00028">
    <property type="entry name" value="TPR"/>
    <property type="match status" value="3"/>
</dbReference>
<dbReference type="SUPFAM" id="SSF103088">
    <property type="entry name" value="OmpA-like"/>
    <property type="match status" value="1"/>
</dbReference>
<feature type="signal peptide" evidence="6">
    <location>
        <begin position="1"/>
        <end position="16"/>
    </location>
</feature>
<name>A0ABS9BQJ7_9BACT</name>
<dbReference type="Pfam" id="PF13181">
    <property type="entry name" value="TPR_8"/>
    <property type="match status" value="1"/>
</dbReference>
<dbReference type="InterPro" id="IPR011659">
    <property type="entry name" value="WD40"/>
</dbReference>
<dbReference type="PROSITE" id="PS50005">
    <property type="entry name" value="TPR"/>
    <property type="match status" value="2"/>
</dbReference>
<dbReference type="InterPro" id="IPR006664">
    <property type="entry name" value="OMP_bac"/>
</dbReference>
<gene>
    <name evidence="8" type="ORF">L0U89_00920</name>
</gene>
<comment type="subcellular location">
    <subcellularLocation>
        <location evidence="1">Cell outer membrane</location>
    </subcellularLocation>
</comment>
<keyword evidence="3" id="KW-0998">Cell outer membrane</keyword>
<feature type="chain" id="PRO_5046230540" evidence="6">
    <location>
        <begin position="17"/>
        <end position="641"/>
    </location>
</feature>
<dbReference type="Gene3D" id="2.120.10.30">
    <property type="entry name" value="TolB, C-terminal domain"/>
    <property type="match status" value="1"/>
</dbReference>
<dbReference type="Proteomes" id="UP001201449">
    <property type="component" value="Unassembled WGS sequence"/>
</dbReference>
<evidence type="ECO:0000259" key="7">
    <source>
        <dbReference type="PROSITE" id="PS51123"/>
    </source>
</evidence>
<dbReference type="SUPFAM" id="SSF82171">
    <property type="entry name" value="DPP6 N-terminal domain-like"/>
    <property type="match status" value="1"/>
</dbReference>
<feature type="repeat" description="TPR" evidence="4">
    <location>
        <begin position="85"/>
        <end position="118"/>
    </location>
</feature>
<proteinExistence type="predicted"/>
<dbReference type="CDD" id="cd07185">
    <property type="entry name" value="OmpA_C-like"/>
    <property type="match status" value="1"/>
</dbReference>
<dbReference type="InterPro" id="IPR006665">
    <property type="entry name" value="OmpA-like"/>
</dbReference>
<evidence type="ECO:0000256" key="5">
    <source>
        <dbReference type="PROSITE-ProRule" id="PRU00473"/>
    </source>
</evidence>
<dbReference type="PROSITE" id="PS51123">
    <property type="entry name" value="OMPA_2"/>
    <property type="match status" value="1"/>
</dbReference>
<sequence>MKRISILLLAFSVWLAGCTSLIQKGQGQFQSGEYQVAIGTFSKVLEKDPDNKQANLYVAESYRLSNRIEKSLDYYKKAASLEETFDTYYKLGQAQKSQGEYAAAKESFTKAKGLTLDDGYIRLAEREIAGMQKVTEITDYYPYMQVENYKLLNTPLAEYSPVVHKGYLYFTSNRQSSTIYNATGTPVMKLFRTKADGIKVDVQSIQPLPEFRNEENLNQGSLVLSPDGNTMIYSRANSGSKKDLPDTHLFASYFRGGGFTMPIWMPINEDEFYANQTAAFSPDGNELYFASIRPDGQGGLDLYRATKLANGDFGNAVNMGAQINTPGNEHFPYVAPDGKLFFASDGHPGFGKMDLFVAERTDKGWEVKNLGPNINTVADDFGIFFTKYPIEGFLSSNREGGLGDDDIYFFEDKSPKPKIVNVFLNVTTKEGKEDGTEAVLPQTRVVLYDSSNKNIGGDFSNQNGRLRFTLAPNENFSIIASKSGYFSKSITYSTLGKTPRVEDLVQDVTNVMLDTTIVLDKLILEKAIVLDNIYYDLDKADIRPDAAIELDKLVKILKDNPSIRIELSSHTDSRSSDAYNDNLSQRRAESAVAYIVSQGIDASRLVAKGYGERQLIIQNAQTEEEHQVNRRTEFKVIEIKE</sequence>
<dbReference type="RefSeq" id="WP_234859799.1">
    <property type="nucleotide sequence ID" value="NZ_JAKEVZ010000001.1"/>
</dbReference>
<dbReference type="Pfam" id="PF00691">
    <property type="entry name" value="OmpA"/>
    <property type="match status" value="1"/>
</dbReference>
<evidence type="ECO:0000256" key="4">
    <source>
        <dbReference type="PROSITE-ProRule" id="PRU00339"/>
    </source>
</evidence>
<organism evidence="8 9">
    <name type="scientific">Mariniradius sediminis</name>
    <dbReference type="NCBI Taxonomy" id="2909237"/>
    <lineage>
        <taxon>Bacteria</taxon>
        <taxon>Pseudomonadati</taxon>
        <taxon>Bacteroidota</taxon>
        <taxon>Cytophagia</taxon>
        <taxon>Cytophagales</taxon>
        <taxon>Cyclobacteriaceae</taxon>
        <taxon>Mariniradius</taxon>
    </lineage>
</organism>
<keyword evidence="6" id="KW-0732">Signal</keyword>
<dbReference type="Pfam" id="PF07676">
    <property type="entry name" value="PD40"/>
    <property type="match status" value="2"/>
</dbReference>
<dbReference type="InterPro" id="IPR019734">
    <property type="entry name" value="TPR_rpt"/>
</dbReference>